<evidence type="ECO:0000313" key="5">
    <source>
        <dbReference type="EMBL" id="PLW25812.1"/>
    </source>
</evidence>
<evidence type="ECO:0000313" key="6">
    <source>
        <dbReference type="Proteomes" id="UP000235388"/>
    </source>
</evidence>
<dbReference type="EMBL" id="PGCI01001363">
    <property type="protein sequence ID" value="PLW05301.1"/>
    <property type="molecule type" value="Genomic_DNA"/>
</dbReference>
<dbReference type="Proteomes" id="UP000235388">
    <property type="component" value="Unassembled WGS sequence"/>
</dbReference>
<organism evidence="4 6">
    <name type="scientific">Puccinia coronata f. sp. avenae</name>
    <dbReference type="NCBI Taxonomy" id="200324"/>
    <lineage>
        <taxon>Eukaryota</taxon>
        <taxon>Fungi</taxon>
        <taxon>Dikarya</taxon>
        <taxon>Basidiomycota</taxon>
        <taxon>Pucciniomycotina</taxon>
        <taxon>Pucciniomycetes</taxon>
        <taxon>Pucciniales</taxon>
        <taxon>Pucciniaceae</taxon>
        <taxon>Puccinia</taxon>
    </lineage>
</organism>
<evidence type="ECO:0000313" key="2">
    <source>
        <dbReference type="EMBL" id="PLW05301.1"/>
    </source>
</evidence>
<accession>A0A2N5TJX5</accession>
<dbReference type="EMBL" id="PGCJ01000586">
    <property type="protein sequence ID" value="PLW25812.1"/>
    <property type="molecule type" value="Genomic_DNA"/>
</dbReference>
<sequence length="99" mass="11382">MQSTASSRRSHGEHAENYLLRDDSVSTQSTTRSPKLLSEHSTTCSPKRLGEHVEHYLLTKMTQALPEDRNKRFGVCYWRRPGVLDCNPRFPDGLKLGYF</sequence>
<keyword evidence="6" id="KW-1185">Reference proteome</keyword>
<dbReference type="EMBL" id="PGCI01001213">
    <property type="protein sequence ID" value="PLW06520.1"/>
    <property type="molecule type" value="Genomic_DNA"/>
</dbReference>
<evidence type="ECO:0000313" key="4">
    <source>
        <dbReference type="EMBL" id="PLW25805.1"/>
    </source>
</evidence>
<name>A0A2N5TJX5_9BASI</name>
<dbReference type="EMBL" id="PGCJ01000586">
    <property type="protein sequence ID" value="PLW25805.1"/>
    <property type="molecule type" value="Genomic_DNA"/>
</dbReference>
<evidence type="ECO:0000313" key="3">
    <source>
        <dbReference type="EMBL" id="PLW06520.1"/>
    </source>
</evidence>
<feature type="compositionally biased region" description="Basic and acidic residues" evidence="1">
    <location>
        <begin position="10"/>
        <end position="24"/>
    </location>
</feature>
<comment type="caution">
    <text evidence="4">The sequence shown here is derived from an EMBL/GenBank/DDBJ whole genome shotgun (WGS) entry which is preliminary data.</text>
</comment>
<feature type="compositionally biased region" description="Polar residues" evidence="1">
    <location>
        <begin position="25"/>
        <end position="44"/>
    </location>
</feature>
<evidence type="ECO:0000256" key="1">
    <source>
        <dbReference type="SAM" id="MobiDB-lite"/>
    </source>
</evidence>
<gene>
    <name evidence="4" type="ORF">PCANC_24584</name>
    <name evidence="5" type="ORF">PCANC_24591</name>
    <name evidence="3" type="ORF">PCASD_25467</name>
    <name evidence="2" type="ORF">PCASD_26619</name>
</gene>
<dbReference type="AlphaFoldDB" id="A0A2N5TJX5"/>
<feature type="region of interest" description="Disordered" evidence="1">
    <location>
        <begin position="1"/>
        <end position="44"/>
    </location>
</feature>
<proteinExistence type="predicted"/>
<protein>
    <submittedName>
        <fullName evidence="4">Uncharacterized protein</fullName>
    </submittedName>
</protein>
<evidence type="ECO:0000313" key="7">
    <source>
        <dbReference type="Proteomes" id="UP000235392"/>
    </source>
</evidence>
<dbReference type="Proteomes" id="UP000235392">
    <property type="component" value="Unassembled WGS sequence"/>
</dbReference>
<reference evidence="6 7" key="1">
    <citation type="submission" date="2017-11" db="EMBL/GenBank/DDBJ databases">
        <title>De novo assembly and phasing of dikaryotic genomes from two isolates of Puccinia coronata f. sp. avenae, the causal agent of oat crown rust.</title>
        <authorList>
            <person name="Miller M.E."/>
            <person name="Zhang Y."/>
            <person name="Omidvar V."/>
            <person name="Sperschneider J."/>
            <person name="Schwessinger B."/>
            <person name="Raley C."/>
            <person name="Palmer J.M."/>
            <person name="Garnica D."/>
            <person name="Upadhyaya N."/>
            <person name="Rathjen J."/>
            <person name="Taylor J.M."/>
            <person name="Park R.F."/>
            <person name="Dodds P.N."/>
            <person name="Hirsch C.D."/>
            <person name="Kianian S.F."/>
            <person name="Figueroa M."/>
        </authorList>
    </citation>
    <scope>NUCLEOTIDE SEQUENCE [LARGE SCALE GENOMIC DNA]</scope>
    <source>
        <strain evidence="4">12NC29</strain>
        <strain evidence="2">12SD80</strain>
    </source>
</reference>